<name>A0A6A6U6U4_9PEZI</name>
<dbReference type="AlphaFoldDB" id="A0A6A6U6U4"/>
<gene>
    <name evidence="5" type="ORF">BT63DRAFT_427110</name>
</gene>
<sequence>MAAADNQAHADQSNRLPISQDAQSDAPEKQEASGLPDDVSSSQVTGQNGRVQEELIPNASSSSPSVSRTNSTLPEASQSQNTPVVGNQTTTGGVKEKKKAVSFLTRFLNTNKKRTSTFPNPSDRTSIDNDRSTLSSSRPDDMDSSMLKQDIDNIEFSPRVLQPTGYVKVRSKNKQEREFDKLFLAQELKVDNSNGSVNGAQTKGPKEKGEPPDQNAIWATAFSRDGKYLAVGGQNRLVTVWSVLGSVDEREAQDAEDEGQNPTQGRIQLRASVFRSTPVRTFTDHEGPVNDLSWSKNNFLLTTSQDRTVRLYHPSRSECLCTFKHAMPVHAIAFHPNDDRFFLAGSKDSKLRLWSIPDKRVEFWANVGDMITAVAFSPDGKTAMAGTVGASISIYTTEGLKFSSSFQVRSKKKSRITGLETSLVHGSPDAVKILVTCADSRVLLYNFRDKGLELKLKGHKNDELTMKASINDDGRYVICGSEDKSIYIWSLTDTNELPAPDKNKDKTIQRPMEFFEANTAKTTCAIMAPRETRVILNASGCPIYDICNPPPVRLVEREGSIASSKLNDSKASSINIAPRTPIHAKTFPLSPATDDTTTPKTTSFSDDLFKTNPSYHARATHPDGHILITTSITGLIRVYRQDCAVTKRQRVLDANDPLSNRRSLLRKAFPTPSSRSSLSNGVPPARSGSIRSFKNPATPSVRSLAINGNGENRLSMSLGGAGELVARSRRAESGASGASSQVPARDRIERWREDTWAGEGVDRTNSVASLRRADSAASAATSGSLGTSAFQSVLGANESPIRSGSGKPSITLDGGSATSTTDDGTENGLEMARRTSSIANPLRLQGGQSFMFWNVSQYGPKKETSLLRPDARQRPSEATVASRLTSEESSHEESMEEEPKEDEDISPAMMRKCPRCGGMEFSVKESRSWTLGKVKSVVCEGCGLERKDSL</sequence>
<evidence type="ECO:0000313" key="6">
    <source>
        <dbReference type="Proteomes" id="UP000799302"/>
    </source>
</evidence>
<dbReference type="PANTHER" id="PTHR14221:SF0">
    <property type="entry name" value="WD REPEAT-CONTAINING PROTEIN 44"/>
    <property type="match status" value="1"/>
</dbReference>
<organism evidence="5 6">
    <name type="scientific">Microthyrium microscopicum</name>
    <dbReference type="NCBI Taxonomy" id="703497"/>
    <lineage>
        <taxon>Eukaryota</taxon>
        <taxon>Fungi</taxon>
        <taxon>Dikarya</taxon>
        <taxon>Ascomycota</taxon>
        <taxon>Pezizomycotina</taxon>
        <taxon>Dothideomycetes</taxon>
        <taxon>Dothideomycetes incertae sedis</taxon>
        <taxon>Microthyriales</taxon>
        <taxon>Microthyriaceae</taxon>
        <taxon>Microthyrium</taxon>
    </lineage>
</organism>
<dbReference type="InterPro" id="IPR001680">
    <property type="entry name" value="WD40_rpt"/>
</dbReference>
<dbReference type="OrthoDB" id="1932312at2759"/>
<feature type="region of interest" description="Disordered" evidence="4">
    <location>
        <begin position="192"/>
        <end position="213"/>
    </location>
</feature>
<dbReference type="Pfam" id="PF00400">
    <property type="entry name" value="WD40"/>
    <property type="match status" value="4"/>
</dbReference>
<keyword evidence="1 3" id="KW-0853">WD repeat</keyword>
<protein>
    <submittedName>
        <fullName evidence="5">WD40 repeat-like protein</fullName>
    </submittedName>
</protein>
<evidence type="ECO:0000256" key="1">
    <source>
        <dbReference type="ARBA" id="ARBA00022574"/>
    </source>
</evidence>
<evidence type="ECO:0000313" key="5">
    <source>
        <dbReference type="EMBL" id="KAF2666674.1"/>
    </source>
</evidence>
<dbReference type="InterPro" id="IPR036322">
    <property type="entry name" value="WD40_repeat_dom_sf"/>
</dbReference>
<feature type="compositionally biased region" description="Basic and acidic residues" evidence="4">
    <location>
        <begin position="864"/>
        <end position="875"/>
    </location>
</feature>
<feature type="compositionally biased region" description="Polar residues" evidence="4">
    <location>
        <begin position="192"/>
        <end position="201"/>
    </location>
</feature>
<dbReference type="PROSITE" id="PS50294">
    <property type="entry name" value="WD_REPEATS_REGION"/>
    <property type="match status" value="1"/>
</dbReference>
<dbReference type="PANTHER" id="PTHR14221">
    <property type="entry name" value="WD REPEAT DOMAIN 44"/>
    <property type="match status" value="1"/>
</dbReference>
<feature type="region of interest" description="Disordered" evidence="4">
    <location>
        <begin position="864"/>
        <end position="911"/>
    </location>
</feature>
<feature type="region of interest" description="Disordered" evidence="4">
    <location>
        <begin position="584"/>
        <end position="607"/>
    </location>
</feature>
<feature type="compositionally biased region" description="Polar residues" evidence="4">
    <location>
        <begin position="72"/>
        <end position="92"/>
    </location>
</feature>
<dbReference type="InterPro" id="IPR040324">
    <property type="entry name" value="WDR44/Dgr2"/>
</dbReference>
<reference evidence="5" key="1">
    <citation type="journal article" date="2020" name="Stud. Mycol.">
        <title>101 Dothideomycetes genomes: a test case for predicting lifestyles and emergence of pathogens.</title>
        <authorList>
            <person name="Haridas S."/>
            <person name="Albert R."/>
            <person name="Binder M."/>
            <person name="Bloem J."/>
            <person name="Labutti K."/>
            <person name="Salamov A."/>
            <person name="Andreopoulos B."/>
            <person name="Baker S."/>
            <person name="Barry K."/>
            <person name="Bills G."/>
            <person name="Bluhm B."/>
            <person name="Cannon C."/>
            <person name="Castanera R."/>
            <person name="Culley D."/>
            <person name="Daum C."/>
            <person name="Ezra D."/>
            <person name="Gonzalez J."/>
            <person name="Henrissat B."/>
            <person name="Kuo A."/>
            <person name="Liang C."/>
            <person name="Lipzen A."/>
            <person name="Lutzoni F."/>
            <person name="Magnuson J."/>
            <person name="Mondo S."/>
            <person name="Nolan M."/>
            <person name="Ohm R."/>
            <person name="Pangilinan J."/>
            <person name="Park H.-J."/>
            <person name="Ramirez L."/>
            <person name="Alfaro M."/>
            <person name="Sun H."/>
            <person name="Tritt A."/>
            <person name="Yoshinaga Y."/>
            <person name="Zwiers L.-H."/>
            <person name="Turgeon B."/>
            <person name="Goodwin S."/>
            <person name="Spatafora J."/>
            <person name="Crous P."/>
            <person name="Grigoriev I."/>
        </authorList>
    </citation>
    <scope>NUCLEOTIDE SEQUENCE</scope>
    <source>
        <strain evidence="5">CBS 115976</strain>
    </source>
</reference>
<dbReference type="Gene3D" id="2.130.10.10">
    <property type="entry name" value="YVTN repeat-like/Quinoprotein amine dehydrogenase"/>
    <property type="match status" value="1"/>
</dbReference>
<feature type="compositionally biased region" description="Low complexity" evidence="4">
    <location>
        <begin position="811"/>
        <end position="822"/>
    </location>
</feature>
<proteinExistence type="predicted"/>
<dbReference type="SUPFAM" id="SSF50978">
    <property type="entry name" value="WD40 repeat-like"/>
    <property type="match status" value="1"/>
</dbReference>
<feature type="compositionally biased region" description="Low complexity" evidence="4">
    <location>
        <begin position="60"/>
        <end position="71"/>
    </location>
</feature>
<dbReference type="PROSITE" id="PS50082">
    <property type="entry name" value="WD_REPEATS_2"/>
    <property type="match status" value="3"/>
</dbReference>
<evidence type="ECO:0000256" key="2">
    <source>
        <dbReference type="ARBA" id="ARBA00022737"/>
    </source>
</evidence>
<feature type="repeat" description="WD" evidence="3">
    <location>
        <begin position="456"/>
        <end position="499"/>
    </location>
</feature>
<feature type="repeat" description="WD" evidence="3">
    <location>
        <begin position="282"/>
        <end position="322"/>
    </location>
</feature>
<feature type="region of interest" description="Disordered" evidence="4">
    <location>
        <begin position="669"/>
        <end position="697"/>
    </location>
</feature>
<dbReference type="Proteomes" id="UP000799302">
    <property type="component" value="Unassembled WGS sequence"/>
</dbReference>
<dbReference type="SMART" id="SM00320">
    <property type="entry name" value="WD40"/>
    <property type="match status" value="6"/>
</dbReference>
<feature type="region of interest" description="Disordered" evidence="4">
    <location>
        <begin position="797"/>
        <end position="827"/>
    </location>
</feature>
<accession>A0A6A6U6U4</accession>
<dbReference type="EMBL" id="MU004238">
    <property type="protein sequence ID" value="KAF2666674.1"/>
    <property type="molecule type" value="Genomic_DNA"/>
</dbReference>
<feature type="region of interest" description="Disordered" evidence="4">
    <location>
        <begin position="1"/>
        <end position="97"/>
    </location>
</feature>
<evidence type="ECO:0000256" key="3">
    <source>
        <dbReference type="PROSITE-ProRule" id="PRU00221"/>
    </source>
</evidence>
<keyword evidence="6" id="KW-1185">Reference proteome</keyword>
<keyword evidence="2" id="KW-0677">Repeat</keyword>
<evidence type="ECO:0000256" key="4">
    <source>
        <dbReference type="SAM" id="MobiDB-lite"/>
    </source>
</evidence>
<feature type="repeat" description="WD" evidence="3">
    <location>
        <begin position="322"/>
        <end position="356"/>
    </location>
</feature>
<feature type="compositionally biased region" description="Polar residues" evidence="4">
    <location>
        <begin position="39"/>
        <end position="50"/>
    </location>
</feature>
<feature type="region of interest" description="Disordered" evidence="4">
    <location>
        <begin position="112"/>
        <end position="145"/>
    </location>
</feature>
<feature type="compositionally biased region" description="Acidic residues" evidence="4">
    <location>
        <begin position="894"/>
        <end position="905"/>
    </location>
</feature>
<dbReference type="InterPro" id="IPR015943">
    <property type="entry name" value="WD40/YVTN_repeat-like_dom_sf"/>
</dbReference>
<feature type="compositionally biased region" description="Polar residues" evidence="4">
    <location>
        <begin position="9"/>
        <end position="23"/>
    </location>
</feature>
<feature type="compositionally biased region" description="Low complexity" evidence="4">
    <location>
        <begin position="593"/>
        <end position="606"/>
    </location>
</feature>
<feature type="compositionally biased region" description="Polar residues" evidence="4">
    <location>
        <begin position="671"/>
        <end position="680"/>
    </location>
</feature>